<dbReference type="Pfam" id="PF02770">
    <property type="entry name" value="Acyl-CoA_dh_M"/>
    <property type="match status" value="1"/>
</dbReference>
<proteinExistence type="inferred from homology"/>
<dbReference type="Gene3D" id="1.20.140.10">
    <property type="entry name" value="Butyryl-CoA Dehydrogenase, subunit A, domain 3"/>
    <property type="match status" value="1"/>
</dbReference>
<dbReference type="InterPro" id="IPR009100">
    <property type="entry name" value="AcylCoA_DH/oxidase_NM_dom_sf"/>
</dbReference>
<evidence type="ECO:0000256" key="1">
    <source>
        <dbReference type="ARBA" id="ARBA00001974"/>
    </source>
</evidence>
<evidence type="ECO:0000313" key="14">
    <source>
        <dbReference type="EMBL" id="MCZ8381276.1"/>
    </source>
</evidence>
<comment type="function">
    <text evidence="7">Catalyzes the dehydrogenation at the alpha-beta position of ACP-bound acyl chains. This results in the introduction of a double bond in the lipidic chain, which is further transferred to the epsilon-amino group of lysine residue in the mycobactin core by MbtK.</text>
</comment>
<dbReference type="InterPro" id="IPR013786">
    <property type="entry name" value="AcylCoA_DH/ox_N"/>
</dbReference>
<dbReference type="InterPro" id="IPR006089">
    <property type="entry name" value="Acyl-CoA_DH_CS"/>
</dbReference>
<feature type="domain" description="Acyl-CoA dehydrogenase/oxidase N-terminal" evidence="13">
    <location>
        <begin position="12"/>
        <end position="121"/>
    </location>
</feature>
<evidence type="ECO:0000256" key="4">
    <source>
        <dbReference type="ARBA" id="ARBA00022630"/>
    </source>
</evidence>
<dbReference type="Proteomes" id="UP001142153">
    <property type="component" value="Unassembled WGS sequence"/>
</dbReference>
<dbReference type="Pfam" id="PF00441">
    <property type="entry name" value="Acyl-CoA_dh_1"/>
    <property type="match status" value="1"/>
</dbReference>
<dbReference type="InterPro" id="IPR037069">
    <property type="entry name" value="AcylCoA_DH/ox_N_sf"/>
</dbReference>
<evidence type="ECO:0000256" key="7">
    <source>
        <dbReference type="ARBA" id="ARBA00037085"/>
    </source>
</evidence>
<keyword evidence="15" id="KW-1185">Reference proteome</keyword>
<dbReference type="PROSITE" id="PS00073">
    <property type="entry name" value="ACYL_COA_DH_2"/>
    <property type="match status" value="1"/>
</dbReference>
<sequence>MTRHRSGWMDKDLDQVSELARNFFTKVCAPHEERWSKQQHVDRDVWFRAGEVGLLCASIPEEYGGGGGTFAHECAIGIEQVRALAPSFGGAVHSAIIAHYINAYGTEEQKQRWLPKMAGGEMIAAIAMTEPGTGSDLQGIKTRADKDGDDYVINGSKTFISNGFLCDLVIVVAKTAHAGGIGDVSLIVVETEDLPGFSRGRNLEKVGQHGQDTVELNFTDVRVPLTNLLGTVEGQGFIQLMQQLPQERLILAVSAAAAVEAAVEVTVAYAKERTAFGKPLFGFQNTKFVLAECDTVATVSWAFLDDCVEKHLAGELDIAGAAKAKWWLTEQQCIVVDRCVQVFGGYGYMVEYPIARMYADARIQKIYGGTSEIMKDLIARSL</sequence>
<evidence type="ECO:0000313" key="15">
    <source>
        <dbReference type="Proteomes" id="UP001142153"/>
    </source>
</evidence>
<comment type="pathway">
    <text evidence="2">Siderophore biosynthesis; mycobactin biosynthesis.</text>
</comment>
<evidence type="ECO:0000256" key="8">
    <source>
        <dbReference type="ARBA" id="ARBA00040394"/>
    </source>
</evidence>
<evidence type="ECO:0000259" key="11">
    <source>
        <dbReference type="Pfam" id="PF00441"/>
    </source>
</evidence>
<dbReference type="InterPro" id="IPR006091">
    <property type="entry name" value="Acyl-CoA_Oxase/DH_mid-dom"/>
</dbReference>
<comment type="similarity">
    <text evidence="3 10">Belongs to the acyl-CoA dehydrogenase family.</text>
</comment>
<dbReference type="Gene3D" id="1.10.540.10">
    <property type="entry name" value="Acyl-CoA dehydrogenase/oxidase, N-terminal domain"/>
    <property type="match status" value="1"/>
</dbReference>
<protein>
    <recommendedName>
        <fullName evidence="8">Acyl-[acyl-carrier-protein] dehydrogenase MbtN</fullName>
    </recommendedName>
    <alternativeName>
        <fullName evidence="9">Mycobactin synthase protein N</fullName>
    </alternativeName>
</protein>
<accession>A0ABT4PXR3</accession>
<reference evidence="14" key="1">
    <citation type="submission" date="2022-12" db="EMBL/GenBank/DDBJ databases">
        <authorList>
            <person name="Deng Y."/>
            <person name="Zhang Y.-Q."/>
        </authorList>
    </citation>
    <scope>NUCLEOTIDE SEQUENCE</scope>
    <source>
        <strain evidence="14">CPCC 205372</strain>
    </source>
</reference>
<dbReference type="InterPro" id="IPR036250">
    <property type="entry name" value="AcylCo_DH-like_C"/>
</dbReference>
<dbReference type="Pfam" id="PF02771">
    <property type="entry name" value="Acyl-CoA_dh_N"/>
    <property type="match status" value="1"/>
</dbReference>
<dbReference type="InterPro" id="IPR046373">
    <property type="entry name" value="Acyl-CoA_Oxase/DH_mid-dom_sf"/>
</dbReference>
<comment type="caution">
    <text evidence="14">The sequence shown here is derived from an EMBL/GenBank/DDBJ whole genome shotgun (WGS) entry which is preliminary data.</text>
</comment>
<evidence type="ECO:0000256" key="10">
    <source>
        <dbReference type="RuleBase" id="RU362125"/>
    </source>
</evidence>
<keyword evidence="5 10" id="KW-0274">FAD</keyword>
<feature type="domain" description="Acyl-CoA oxidase/dehydrogenase middle" evidence="12">
    <location>
        <begin position="125"/>
        <end position="221"/>
    </location>
</feature>
<evidence type="ECO:0000256" key="3">
    <source>
        <dbReference type="ARBA" id="ARBA00009347"/>
    </source>
</evidence>
<name>A0ABT4PXR3_9MYCO</name>
<dbReference type="RefSeq" id="WP_269895822.1">
    <property type="nucleotide sequence ID" value="NZ_JAPZPY010000010.1"/>
</dbReference>
<dbReference type="PANTHER" id="PTHR48083">
    <property type="entry name" value="MEDIUM-CHAIN SPECIFIC ACYL-COA DEHYDROGENASE, MITOCHONDRIAL-RELATED"/>
    <property type="match status" value="1"/>
</dbReference>
<evidence type="ECO:0000256" key="5">
    <source>
        <dbReference type="ARBA" id="ARBA00022827"/>
    </source>
</evidence>
<dbReference type="PANTHER" id="PTHR48083:SF20">
    <property type="entry name" value="LONG-CHAIN SPECIFIC ACYL-COA DEHYDROGENASE, MITOCHONDRIAL"/>
    <property type="match status" value="1"/>
</dbReference>
<evidence type="ECO:0000256" key="6">
    <source>
        <dbReference type="ARBA" id="ARBA00023002"/>
    </source>
</evidence>
<dbReference type="Gene3D" id="2.40.110.10">
    <property type="entry name" value="Butyryl-CoA Dehydrogenase, subunit A, domain 2"/>
    <property type="match status" value="1"/>
</dbReference>
<evidence type="ECO:0000256" key="2">
    <source>
        <dbReference type="ARBA" id="ARBA00005102"/>
    </source>
</evidence>
<evidence type="ECO:0000259" key="13">
    <source>
        <dbReference type="Pfam" id="PF02771"/>
    </source>
</evidence>
<organism evidence="14 15">
    <name type="scientific">Mycobacterium hippophais</name>
    <dbReference type="NCBI Taxonomy" id="3016340"/>
    <lineage>
        <taxon>Bacteria</taxon>
        <taxon>Bacillati</taxon>
        <taxon>Actinomycetota</taxon>
        <taxon>Actinomycetes</taxon>
        <taxon>Mycobacteriales</taxon>
        <taxon>Mycobacteriaceae</taxon>
        <taxon>Mycobacterium</taxon>
    </lineage>
</organism>
<dbReference type="SUPFAM" id="SSF47203">
    <property type="entry name" value="Acyl-CoA dehydrogenase C-terminal domain-like"/>
    <property type="match status" value="1"/>
</dbReference>
<evidence type="ECO:0000259" key="12">
    <source>
        <dbReference type="Pfam" id="PF02770"/>
    </source>
</evidence>
<dbReference type="EMBL" id="JAPZPY010000010">
    <property type="protein sequence ID" value="MCZ8381276.1"/>
    <property type="molecule type" value="Genomic_DNA"/>
</dbReference>
<dbReference type="InterPro" id="IPR009075">
    <property type="entry name" value="AcylCo_DH/oxidase_C"/>
</dbReference>
<keyword evidence="4 10" id="KW-0285">Flavoprotein</keyword>
<keyword evidence="6 10" id="KW-0560">Oxidoreductase</keyword>
<dbReference type="SUPFAM" id="SSF56645">
    <property type="entry name" value="Acyl-CoA dehydrogenase NM domain-like"/>
    <property type="match status" value="1"/>
</dbReference>
<dbReference type="InterPro" id="IPR050741">
    <property type="entry name" value="Acyl-CoA_dehydrogenase"/>
</dbReference>
<feature type="domain" description="Acyl-CoA dehydrogenase/oxidase C-terminal" evidence="11">
    <location>
        <begin position="234"/>
        <end position="382"/>
    </location>
</feature>
<evidence type="ECO:0000256" key="9">
    <source>
        <dbReference type="ARBA" id="ARBA00042660"/>
    </source>
</evidence>
<comment type="cofactor">
    <cofactor evidence="1 10">
        <name>FAD</name>
        <dbReference type="ChEBI" id="CHEBI:57692"/>
    </cofactor>
</comment>
<gene>
    <name evidence="14" type="ORF">O6P37_20610</name>
</gene>